<gene>
    <name evidence="1" type="ORF">UFOPK2373_00793</name>
</gene>
<sequence length="175" mass="19642">MPITGNVFVVGTSGSGKSTAAKAIALRLGHKHIEIDALLWLPNWTQRDSGELTQLLLEEIAAGQVVVDGNFASKGIKQQKGDVLVFLDYPRWLVIGRLVRRSLTRVILRKKLWSGNQEEFKFLISPDPAINPILHAFKTHSSRHSSYTKLLENSPETTNHIVKNPKQLRKLLRGF</sequence>
<dbReference type="AlphaFoldDB" id="A0A6J6NX27"/>
<reference evidence="1" key="1">
    <citation type="submission" date="2020-05" db="EMBL/GenBank/DDBJ databases">
        <authorList>
            <person name="Chiriac C."/>
            <person name="Salcher M."/>
            <person name="Ghai R."/>
            <person name="Kavagutti S V."/>
        </authorList>
    </citation>
    <scope>NUCLEOTIDE SEQUENCE</scope>
</reference>
<name>A0A6J6NX27_9ZZZZ</name>
<dbReference type="EMBL" id="CAEZXL010000134">
    <property type="protein sequence ID" value="CAB4690937.1"/>
    <property type="molecule type" value="Genomic_DNA"/>
</dbReference>
<protein>
    <submittedName>
        <fullName evidence="1">Unannotated protein</fullName>
    </submittedName>
</protein>
<dbReference type="PANTHER" id="PTHR37816:SF1">
    <property type="entry name" value="TOXIN"/>
    <property type="match status" value="1"/>
</dbReference>
<dbReference type="InterPro" id="IPR027417">
    <property type="entry name" value="P-loop_NTPase"/>
</dbReference>
<dbReference type="SUPFAM" id="SSF52540">
    <property type="entry name" value="P-loop containing nucleoside triphosphate hydrolases"/>
    <property type="match status" value="1"/>
</dbReference>
<proteinExistence type="predicted"/>
<accession>A0A6J6NX27</accession>
<organism evidence="1">
    <name type="scientific">freshwater metagenome</name>
    <dbReference type="NCBI Taxonomy" id="449393"/>
    <lineage>
        <taxon>unclassified sequences</taxon>
        <taxon>metagenomes</taxon>
        <taxon>ecological metagenomes</taxon>
    </lineage>
</organism>
<dbReference type="InterPro" id="IPR052922">
    <property type="entry name" value="Cytidylate_Kinase-2"/>
</dbReference>
<dbReference type="PANTHER" id="PTHR37816">
    <property type="entry name" value="YALI0E33011P"/>
    <property type="match status" value="1"/>
</dbReference>
<evidence type="ECO:0000313" key="1">
    <source>
        <dbReference type="EMBL" id="CAB4690937.1"/>
    </source>
</evidence>
<dbReference type="Gene3D" id="3.40.50.300">
    <property type="entry name" value="P-loop containing nucleotide triphosphate hydrolases"/>
    <property type="match status" value="1"/>
</dbReference>